<name>A0A382BBQ6_9ZZZZ</name>
<evidence type="ECO:0008006" key="2">
    <source>
        <dbReference type="Google" id="ProtNLM"/>
    </source>
</evidence>
<accession>A0A382BBQ6</accession>
<dbReference type="AlphaFoldDB" id="A0A382BBQ6"/>
<dbReference type="EMBL" id="UINC01029081">
    <property type="protein sequence ID" value="SVB11208.1"/>
    <property type="molecule type" value="Genomic_DNA"/>
</dbReference>
<dbReference type="InterPro" id="IPR032710">
    <property type="entry name" value="NTF2-like_dom_sf"/>
</dbReference>
<protein>
    <recommendedName>
        <fullName evidence="2">SnoaL-like domain-containing protein</fullName>
    </recommendedName>
</protein>
<organism evidence="1">
    <name type="scientific">marine metagenome</name>
    <dbReference type="NCBI Taxonomy" id="408172"/>
    <lineage>
        <taxon>unclassified sequences</taxon>
        <taxon>metagenomes</taxon>
        <taxon>ecological metagenomes</taxon>
    </lineage>
</organism>
<evidence type="ECO:0000313" key="1">
    <source>
        <dbReference type="EMBL" id="SVB11208.1"/>
    </source>
</evidence>
<reference evidence="1" key="1">
    <citation type="submission" date="2018-05" db="EMBL/GenBank/DDBJ databases">
        <authorList>
            <person name="Lanie J.A."/>
            <person name="Ng W.-L."/>
            <person name="Kazmierczak K.M."/>
            <person name="Andrzejewski T.M."/>
            <person name="Davidsen T.M."/>
            <person name="Wayne K.J."/>
            <person name="Tettelin H."/>
            <person name="Glass J.I."/>
            <person name="Rusch D."/>
            <person name="Podicherti R."/>
            <person name="Tsui H.-C.T."/>
            <person name="Winkler M.E."/>
        </authorList>
    </citation>
    <scope>NUCLEOTIDE SEQUENCE</scope>
</reference>
<proteinExistence type="predicted"/>
<sequence length="143" mass="16323">MTAVLIGVGLNVCLEAQFGPENAAMGVLDAFMDAFNARDDEAMCATFHYPHVRFAGGAVRTYETQSDCVEQFDFNRFAQRFGWNRSEWDRRTVVHAFPDKVHVLVIFSRFDDAGERISQFDSLYIVTRVDDRWGIRARSSFAP</sequence>
<gene>
    <name evidence="1" type="ORF">METZ01_LOCUS164062</name>
</gene>
<dbReference type="SUPFAM" id="SSF54427">
    <property type="entry name" value="NTF2-like"/>
    <property type="match status" value="1"/>
</dbReference>